<dbReference type="AlphaFoldDB" id="A0A917E7P8"/>
<protein>
    <submittedName>
        <fullName evidence="1">Uncharacterized protein</fullName>
    </submittedName>
</protein>
<gene>
    <name evidence="1" type="ORF">GCM10011529_17110</name>
</gene>
<sequence length="45" mass="4913">MPLTAPRRCRPRPCAAQLALHPALDNGTAIEANRDITINFRLADA</sequence>
<name>A0A917E7P8_9SPHN</name>
<evidence type="ECO:0000313" key="1">
    <source>
        <dbReference type="EMBL" id="GGE11390.1"/>
    </source>
</evidence>
<accession>A0A917E7P8</accession>
<keyword evidence="2" id="KW-1185">Reference proteome</keyword>
<evidence type="ECO:0000313" key="2">
    <source>
        <dbReference type="Proteomes" id="UP000635071"/>
    </source>
</evidence>
<proteinExistence type="predicted"/>
<dbReference type="EMBL" id="BMJM01000005">
    <property type="protein sequence ID" value="GGE11390.1"/>
    <property type="molecule type" value="Genomic_DNA"/>
</dbReference>
<reference evidence="1" key="1">
    <citation type="journal article" date="2014" name="Int. J. Syst. Evol. Microbiol.">
        <title>Complete genome sequence of Corynebacterium casei LMG S-19264T (=DSM 44701T), isolated from a smear-ripened cheese.</title>
        <authorList>
            <consortium name="US DOE Joint Genome Institute (JGI-PGF)"/>
            <person name="Walter F."/>
            <person name="Albersmeier A."/>
            <person name="Kalinowski J."/>
            <person name="Ruckert C."/>
        </authorList>
    </citation>
    <scope>NUCLEOTIDE SEQUENCE</scope>
    <source>
        <strain evidence="1">CGMCC 1.15519</strain>
    </source>
</reference>
<reference evidence="1" key="2">
    <citation type="submission" date="2020-09" db="EMBL/GenBank/DDBJ databases">
        <authorList>
            <person name="Sun Q."/>
            <person name="Zhou Y."/>
        </authorList>
    </citation>
    <scope>NUCLEOTIDE SEQUENCE</scope>
    <source>
        <strain evidence="1">CGMCC 1.15519</strain>
    </source>
</reference>
<organism evidence="1 2">
    <name type="scientific">Sandarakinorhabdus glacialis</name>
    <dbReference type="NCBI Taxonomy" id="1614636"/>
    <lineage>
        <taxon>Bacteria</taxon>
        <taxon>Pseudomonadati</taxon>
        <taxon>Pseudomonadota</taxon>
        <taxon>Alphaproteobacteria</taxon>
        <taxon>Sphingomonadales</taxon>
        <taxon>Sphingosinicellaceae</taxon>
        <taxon>Sandarakinorhabdus</taxon>
    </lineage>
</organism>
<dbReference type="Proteomes" id="UP000635071">
    <property type="component" value="Unassembled WGS sequence"/>
</dbReference>
<comment type="caution">
    <text evidence="1">The sequence shown here is derived from an EMBL/GenBank/DDBJ whole genome shotgun (WGS) entry which is preliminary data.</text>
</comment>